<evidence type="ECO:0000313" key="2">
    <source>
        <dbReference type="EMBL" id="TWE11341.1"/>
    </source>
</evidence>
<dbReference type="AlphaFoldDB" id="A0A561E6V1"/>
<keyword evidence="1" id="KW-1133">Transmembrane helix</keyword>
<dbReference type="PANTHER" id="PTHR37309:SF1">
    <property type="entry name" value="SLR0284 PROTEIN"/>
    <property type="match status" value="1"/>
</dbReference>
<dbReference type="OrthoDB" id="9810847at2"/>
<feature type="transmembrane region" description="Helical" evidence="1">
    <location>
        <begin position="102"/>
        <end position="124"/>
    </location>
</feature>
<protein>
    <submittedName>
        <fullName evidence="2">Putative membrane protein</fullName>
    </submittedName>
</protein>
<dbReference type="Pfam" id="PF04020">
    <property type="entry name" value="Phage_holin_4_2"/>
    <property type="match status" value="1"/>
</dbReference>
<accession>A0A561E6V1</accession>
<reference evidence="2 3" key="1">
    <citation type="submission" date="2019-06" db="EMBL/GenBank/DDBJ databases">
        <title>Sequencing the genomes of 1000 actinobacteria strains.</title>
        <authorList>
            <person name="Klenk H.-P."/>
        </authorList>
    </citation>
    <scope>NUCLEOTIDE SEQUENCE [LARGE SCALE GENOMIC DNA]</scope>
    <source>
        <strain evidence="2 3">DSM 19560</strain>
    </source>
</reference>
<feature type="transmembrane region" description="Helical" evidence="1">
    <location>
        <begin position="62"/>
        <end position="82"/>
    </location>
</feature>
<feature type="transmembrane region" description="Helical" evidence="1">
    <location>
        <begin position="38"/>
        <end position="55"/>
    </location>
</feature>
<organism evidence="2 3">
    <name type="scientific">Rudaeicoccus suwonensis</name>
    <dbReference type="NCBI Taxonomy" id="657409"/>
    <lineage>
        <taxon>Bacteria</taxon>
        <taxon>Bacillati</taxon>
        <taxon>Actinomycetota</taxon>
        <taxon>Actinomycetes</taxon>
        <taxon>Micrococcales</taxon>
        <taxon>Dermacoccaceae</taxon>
        <taxon>Rudaeicoccus</taxon>
    </lineage>
</organism>
<keyword evidence="1" id="KW-0472">Membrane</keyword>
<gene>
    <name evidence="2" type="ORF">BKA23_0103</name>
</gene>
<name>A0A561E6V1_9MICO</name>
<proteinExistence type="predicted"/>
<dbReference type="InterPro" id="IPR007165">
    <property type="entry name" value="Phage_holin_4_2"/>
</dbReference>
<keyword evidence="3" id="KW-1185">Reference proteome</keyword>
<evidence type="ECO:0000313" key="3">
    <source>
        <dbReference type="Proteomes" id="UP000318297"/>
    </source>
</evidence>
<sequence length="131" mass="14090">MKNFAIKTGVNAIALWVAALVEPGITLAQGSKSTSSKLLTIVLVAVLFGIINAIIKPIATFFSFPLIVLTVGLFTFIVNALMLQLLSWSSGKLGLAFHVDHFFWSAVLGALVVSFVAILLNILLPDDHKVR</sequence>
<dbReference type="Proteomes" id="UP000318297">
    <property type="component" value="Unassembled WGS sequence"/>
</dbReference>
<dbReference type="EMBL" id="VIVQ01000001">
    <property type="protein sequence ID" value="TWE11341.1"/>
    <property type="molecule type" value="Genomic_DNA"/>
</dbReference>
<dbReference type="PANTHER" id="PTHR37309">
    <property type="entry name" value="SLR0284 PROTEIN"/>
    <property type="match status" value="1"/>
</dbReference>
<evidence type="ECO:0000256" key="1">
    <source>
        <dbReference type="SAM" id="Phobius"/>
    </source>
</evidence>
<keyword evidence="1" id="KW-0812">Transmembrane</keyword>
<comment type="caution">
    <text evidence="2">The sequence shown here is derived from an EMBL/GenBank/DDBJ whole genome shotgun (WGS) entry which is preliminary data.</text>
</comment>